<dbReference type="CDD" id="cd03673">
    <property type="entry name" value="NUDIX_Ap6A_hydrolase"/>
    <property type="match status" value="1"/>
</dbReference>
<keyword evidence="1 2" id="KW-0378">Hydrolase</keyword>
<organism evidence="4 5">
    <name type="scientific">Draconibacterium sediminis</name>
    <dbReference type="NCBI Taxonomy" id="1544798"/>
    <lineage>
        <taxon>Bacteria</taxon>
        <taxon>Pseudomonadati</taxon>
        <taxon>Bacteroidota</taxon>
        <taxon>Bacteroidia</taxon>
        <taxon>Marinilabiliales</taxon>
        <taxon>Prolixibacteraceae</taxon>
        <taxon>Draconibacterium</taxon>
    </lineage>
</organism>
<dbReference type="SUPFAM" id="SSF55811">
    <property type="entry name" value="Nudix"/>
    <property type="match status" value="1"/>
</dbReference>
<accession>A0A0D8JCW4</accession>
<keyword evidence="5" id="KW-1185">Reference proteome</keyword>
<dbReference type="GO" id="GO:0016787">
    <property type="term" value="F:hydrolase activity"/>
    <property type="evidence" value="ECO:0007669"/>
    <property type="project" value="UniProtKB-KW"/>
</dbReference>
<sequence length="208" mass="24290">MQKYKVFLNEKRIGFVPGANITLSKLCQILTENSGIDEIMRWLSDFENSDIPETVVEHPEIEKLFQNFRSAFLPVDAAGGIVKRDEKLLFIFRNGKWDLPKGKIDEGESIETAALREVEEECGITNHSIVKALPSTYHIYKSPYKNTLGQWIFKETFWFEMDYQGMETPIPQEEEGITEVRWFQPNELDEVLENTYENLKELIELYRA</sequence>
<dbReference type="InterPro" id="IPR000086">
    <property type="entry name" value="NUDIX_hydrolase_dom"/>
</dbReference>
<dbReference type="Pfam" id="PF00293">
    <property type="entry name" value="NUDIX"/>
    <property type="match status" value="1"/>
</dbReference>
<evidence type="ECO:0000259" key="3">
    <source>
        <dbReference type="PROSITE" id="PS51462"/>
    </source>
</evidence>
<dbReference type="InterPro" id="IPR020476">
    <property type="entry name" value="Nudix_hydrolase"/>
</dbReference>
<evidence type="ECO:0000256" key="2">
    <source>
        <dbReference type="RuleBase" id="RU003476"/>
    </source>
</evidence>
<comment type="caution">
    <text evidence="4">The sequence shown here is derived from an EMBL/GenBank/DDBJ whole genome shotgun (WGS) entry which is preliminary data.</text>
</comment>
<dbReference type="STRING" id="1544798.LH29_03510"/>
<evidence type="ECO:0000313" key="4">
    <source>
        <dbReference type="EMBL" id="KJF44559.1"/>
    </source>
</evidence>
<dbReference type="InterPro" id="IPR020084">
    <property type="entry name" value="NUDIX_hydrolase_CS"/>
</dbReference>
<evidence type="ECO:0000256" key="1">
    <source>
        <dbReference type="ARBA" id="ARBA00022801"/>
    </source>
</evidence>
<name>A0A0D8JCW4_9BACT</name>
<gene>
    <name evidence="4" type="ORF">LH29_03510</name>
</gene>
<comment type="similarity">
    <text evidence="2">Belongs to the Nudix hydrolase family.</text>
</comment>
<proteinExistence type="inferred from homology"/>
<reference evidence="4 5" key="1">
    <citation type="submission" date="2014-09" db="EMBL/GenBank/DDBJ databases">
        <title>Draft Genome Sequence of Draconibacterium sp. JN14CK-3.</title>
        <authorList>
            <person name="Dong C."/>
            <person name="Lai Q."/>
            <person name="Shao Z."/>
        </authorList>
    </citation>
    <scope>NUCLEOTIDE SEQUENCE [LARGE SCALE GENOMIC DNA]</scope>
    <source>
        <strain evidence="4 5">JN14CK-3</strain>
    </source>
</reference>
<dbReference type="PROSITE" id="PS51462">
    <property type="entry name" value="NUDIX"/>
    <property type="match status" value="1"/>
</dbReference>
<dbReference type="AlphaFoldDB" id="A0A0D8JCW4"/>
<dbReference type="PANTHER" id="PTHR43736:SF1">
    <property type="entry name" value="DIHYDRONEOPTERIN TRIPHOSPHATE DIPHOSPHATASE"/>
    <property type="match status" value="1"/>
</dbReference>
<dbReference type="Gene3D" id="3.90.79.10">
    <property type="entry name" value="Nucleoside Triphosphate Pyrophosphohydrolase"/>
    <property type="match status" value="1"/>
</dbReference>
<feature type="domain" description="Nudix hydrolase" evidence="3">
    <location>
        <begin position="73"/>
        <end position="206"/>
    </location>
</feature>
<dbReference type="EMBL" id="JRHC01000001">
    <property type="protein sequence ID" value="KJF44559.1"/>
    <property type="molecule type" value="Genomic_DNA"/>
</dbReference>
<dbReference type="Proteomes" id="UP000032544">
    <property type="component" value="Unassembled WGS sequence"/>
</dbReference>
<protein>
    <recommendedName>
        <fullName evidence="3">Nudix hydrolase domain-containing protein</fullName>
    </recommendedName>
</protein>
<dbReference type="InterPro" id="IPR015797">
    <property type="entry name" value="NUDIX_hydrolase-like_dom_sf"/>
</dbReference>
<evidence type="ECO:0000313" key="5">
    <source>
        <dbReference type="Proteomes" id="UP000032544"/>
    </source>
</evidence>
<dbReference type="PANTHER" id="PTHR43736">
    <property type="entry name" value="ADP-RIBOSE PYROPHOSPHATASE"/>
    <property type="match status" value="1"/>
</dbReference>
<dbReference type="PRINTS" id="PR00502">
    <property type="entry name" value="NUDIXFAMILY"/>
</dbReference>
<dbReference type="PROSITE" id="PS00893">
    <property type="entry name" value="NUDIX_BOX"/>
    <property type="match status" value="1"/>
</dbReference>